<proteinExistence type="inferred from homology"/>
<name>A0JCT0_GLYIN</name>
<evidence type="ECO:0000256" key="3">
    <source>
        <dbReference type="ARBA" id="ARBA00022664"/>
    </source>
</evidence>
<dbReference type="AlphaFoldDB" id="A0JCT0"/>
<dbReference type="PANTHER" id="PTHR15217">
    <property type="entry name" value="WILMS' TUMOR 1-ASSOCIATING PROTEIN"/>
    <property type="match status" value="1"/>
</dbReference>
<dbReference type="GO" id="GO:0005634">
    <property type="term" value="C:nucleus"/>
    <property type="evidence" value="ECO:0007669"/>
    <property type="project" value="UniProtKB-SubCell"/>
</dbReference>
<evidence type="ECO:0000256" key="4">
    <source>
        <dbReference type="ARBA" id="ARBA00023187"/>
    </source>
</evidence>
<reference evidence="8" key="1">
    <citation type="submission" date="2007-01" db="EMBL/GenBank/DDBJ databases">
        <title>Direct Submission.</title>
        <authorList>
            <person name="Desjardins C.A."/>
            <person name="Gundersen-Rindal D.E."/>
            <person name="Hostetler J.B."/>
            <person name="Tallon L.J."/>
            <person name="Utterback T.R."/>
            <person name="Fuester R.W."/>
            <person name="Schatz M.C."/>
            <person name="Pedroni M.J."/>
            <person name="Fadrosh D.W."/>
            <person name="Haas B.J."/>
            <person name="Toms B.S."/>
            <person name="Chen D."/>
            <person name="Nene V."/>
        </authorList>
    </citation>
    <scope>NUCLEOTIDE SEQUENCE</scope>
</reference>
<evidence type="ECO:0000256" key="5">
    <source>
        <dbReference type="ARBA" id="ARBA00023242"/>
    </source>
</evidence>
<feature type="compositionally biased region" description="Low complexity" evidence="7">
    <location>
        <begin position="392"/>
        <end position="403"/>
    </location>
</feature>
<keyword evidence="5" id="KW-0539">Nucleus</keyword>
<protein>
    <submittedName>
        <fullName evidence="8">FL(2)D protein, putative</fullName>
    </submittedName>
</protein>
<evidence type="ECO:0000313" key="8">
    <source>
        <dbReference type="EMBL" id="ABK56987.1"/>
    </source>
</evidence>
<comment type="subcellular location">
    <subcellularLocation>
        <location evidence="1">Nucleus</location>
    </subcellularLocation>
</comment>
<organism evidence="8">
    <name type="scientific">Glyptapanteles indiensis</name>
    <name type="common">Parasitoid wasp</name>
    <dbReference type="NCBI Taxonomy" id="92994"/>
    <lineage>
        <taxon>Eukaryota</taxon>
        <taxon>Metazoa</taxon>
        <taxon>Ecdysozoa</taxon>
        <taxon>Arthropoda</taxon>
        <taxon>Hexapoda</taxon>
        <taxon>Insecta</taxon>
        <taxon>Pterygota</taxon>
        <taxon>Neoptera</taxon>
        <taxon>Endopterygota</taxon>
        <taxon>Hymenoptera</taxon>
        <taxon>Apocrita</taxon>
        <taxon>Ichneumonoidea</taxon>
        <taxon>Braconidae</taxon>
        <taxon>Microgastrinae</taxon>
        <taxon>Glyptapanteles</taxon>
    </lineage>
</organism>
<accession>A0JCT0</accession>
<gene>
    <name evidence="8" type="ORF">GIP_L1_00010</name>
</gene>
<dbReference type="Pfam" id="PF17098">
    <property type="entry name" value="Wtap"/>
    <property type="match status" value="1"/>
</dbReference>
<keyword evidence="4" id="KW-0508">mRNA splicing</keyword>
<evidence type="ECO:0000256" key="2">
    <source>
        <dbReference type="ARBA" id="ARBA00010313"/>
    </source>
</evidence>
<dbReference type="GO" id="GO:0006397">
    <property type="term" value="P:mRNA processing"/>
    <property type="evidence" value="ECO:0007669"/>
    <property type="project" value="UniProtKB-KW"/>
</dbReference>
<dbReference type="PANTHER" id="PTHR15217:SF0">
    <property type="entry name" value="PRE-MRNA-SPLICING REGULATOR WTAP"/>
    <property type="match status" value="1"/>
</dbReference>
<dbReference type="GO" id="GO:0000381">
    <property type="term" value="P:regulation of alternative mRNA splicing, via spliceosome"/>
    <property type="evidence" value="ECO:0007669"/>
    <property type="project" value="InterPro"/>
</dbReference>
<evidence type="ECO:0000256" key="1">
    <source>
        <dbReference type="ARBA" id="ARBA00004123"/>
    </source>
</evidence>
<keyword evidence="3" id="KW-0507">mRNA processing</keyword>
<feature type="compositionally biased region" description="Polar residues" evidence="7">
    <location>
        <begin position="409"/>
        <end position="419"/>
    </location>
</feature>
<evidence type="ECO:0000256" key="6">
    <source>
        <dbReference type="SAM" id="Coils"/>
    </source>
</evidence>
<dbReference type="GO" id="GO:0008380">
    <property type="term" value="P:RNA splicing"/>
    <property type="evidence" value="ECO:0007669"/>
    <property type="project" value="UniProtKB-KW"/>
</dbReference>
<feature type="coiled-coil region" evidence="6">
    <location>
        <begin position="242"/>
        <end position="283"/>
    </location>
</feature>
<feature type="compositionally biased region" description="Basic and acidic residues" evidence="7">
    <location>
        <begin position="421"/>
        <end position="464"/>
    </location>
</feature>
<dbReference type="InterPro" id="IPR033757">
    <property type="entry name" value="WTAP"/>
</dbReference>
<comment type="similarity">
    <text evidence="2">Belongs to the fl(2)d family.</text>
</comment>
<keyword evidence="6" id="KW-0175">Coiled coil</keyword>
<feature type="region of interest" description="Disordered" evidence="7">
    <location>
        <begin position="1"/>
        <end position="63"/>
    </location>
</feature>
<feature type="coiled-coil region" evidence="6">
    <location>
        <begin position="72"/>
        <end position="175"/>
    </location>
</feature>
<feature type="region of interest" description="Disordered" evidence="7">
    <location>
        <begin position="326"/>
        <end position="469"/>
    </location>
</feature>
<sequence>MAEESTGDSKQGHLSPRSPSGAGVAGGVVTKPSSPRSPGAKSTRRVRLTDPQLEAASKEELAGKWREQESYVEILESQAAAQEGDLASLKESEEKFRQQFTEASYREKILVRRLASKEQELQDYVNQITELKAAQAPSVSSLRSALLDPAVNILIQKLRQELITTKAKLEDTQNELSAWKFTPDSNTGKRLMAKCRLLYQENEDLGRMISSGRIAKLEGELALQKSFSEEVKKSQSELDEFLQDLDEDVEGMQSTIYFLQQELRKAQDSMKLLQQENSALKSLPIENNLSNGLSPHTPPIIKKEEEQDELENEVMTKALVIEPEEYKEADEDGARTPPLKNQVAIPATQENDESSSDSAALIIKVENEELTDRENEEEESKSGRTLRRTKGAKCCSSGSSSAGDKTNGDDSTSSRTTNALRLRDRGDCRTVDSRGDLNRERTKRDKSAHSSDEEQHHQIRDCGRLKKKRRESILSIDYNDGDDDAIVLTNGETLQSDPE</sequence>
<dbReference type="GO" id="GO:0016556">
    <property type="term" value="P:mRNA modification"/>
    <property type="evidence" value="ECO:0007669"/>
    <property type="project" value="InterPro"/>
</dbReference>
<dbReference type="EMBL" id="AC191960">
    <property type="protein sequence ID" value="ABK56987.1"/>
    <property type="molecule type" value="Genomic_DNA"/>
</dbReference>
<evidence type="ECO:0000256" key="7">
    <source>
        <dbReference type="SAM" id="MobiDB-lite"/>
    </source>
</evidence>